<comment type="caution">
    <text evidence="1">The sequence shown here is derived from an EMBL/GenBank/DDBJ whole genome shotgun (WGS) entry which is preliminary data.</text>
</comment>
<sequence length="51" mass="5791">MEADFKQICTVFNIKELVFIRILNVKINRGRGKTWGASMFAMNGCLHDCIG</sequence>
<evidence type="ECO:0000313" key="2">
    <source>
        <dbReference type="Proteomes" id="UP000238479"/>
    </source>
</evidence>
<gene>
    <name evidence="1" type="ORF">RchiOBHm_Chr6g0251291</name>
</gene>
<proteinExistence type="predicted"/>
<name>A0A2P6PKT3_ROSCH</name>
<dbReference type="Proteomes" id="UP000238479">
    <property type="component" value="Chromosome 6"/>
</dbReference>
<reference evidence="1 2" key="1">
    <citation type="journal article" date="2018" name="Nat. Genet.">
        <title>The Rosa genome provides new insights in the design of modern roses.</title>
        <authorList>
            <person name="Bendahmane M."/>
        </authorList>
    </citation>
    <scope>NUCLEOTIDE SEQUENCE [LARGE SCALE GENOMIC DNA]</scope>
    <source>
        <strain evidence="2">cv. Old Blush</strain>
    </source>
</reference>
<evidence type="ECO:0000313" key="1">
    <source>
        <dbReference type="EMBL" id="PRQ22529.1"/>
    </source>
</evidence>
<accession>A0A2P6PKT3</accession>
<organism evidence="1 2">
    <name type="scientific">Rosa chinensis</name>
    <name type="common">China rose</name>
    <dbReference type="NCBI Taxonomy" id="74649"/>
    <lineage>
        <taxon>Eukaryota</taxon>
        <taxon>Viridiplantae</taxon>
        <taxon>Streptophyta</taxon>
        <taxon>Embryophyta</taxon>
        <taxon>Tracheophyta</taxon>
        <taxon>Spermatophyta</taxon>
        <taxon>Magnoliopsida</taxon>
        <taxon>eudicotyledons</taxon>
        <taxon>Gunneridae</taxon>
        <taxon>Pentapetalae</taxon>
        <taxon>rosids</taxon>
        <taxon>fabids</taxon>
        <taxon>Rosales</taxon>
        <taxon>Rosaceae</taxon>
        <taxon>Rosoideae</taxon>
        <taxon>Rosoideae incertae sedis</taxon>
        <taxon>Rosa</taxon>
    </lineage>
</organism>
<dbReference type="AlphaFoldDB" id="A0A2P6PKT3"/>
<dbReference type="EMBL" id="PDCK01000044">
    <property type="protein sequence ID" value="PRQ22529.1"/>
    <property type="molecule type" value="Genomic_DNA"/>
</dbReference>
<protein>
    <submittedName>
        <fullName evidence="1">Uncharacterized protein</fullName>
    </submittedName>
</protein>
<keyword evidence="2" id="KW-1185">Reference proteome</keyword>
<dbReference type="Gramene" id="PRQ22529">
    <property type="protein sequence ID" value="PRQ22529"/>
    <property type="gene ID" value="RchiOBHm_Chr6g0251291"/>
</dbReference>